<gene>
    <name evidence="1" type="ORF">IV55_GL000905</name>
</gene>
<keyword evidence="2" id="KW-1185">Reference proteome</keyword>
<name>A0A0R2LG62_9LACO</name>
<evidence type="ECO:0008006" key="3">
    <source>
        <dbReference type="Google" id="ProtNLM"/>
    </source>
</evidence>
<sequence length="122" mass="14068">MAMMLVKYRDDYEKTTMGLLSFLPDFHSVKHLTGELDWYKTGHNRQMYLWKNADNQFTGVVGLECLDEVVLVRQLVLSPQDRNDTTRAAILNAVAELFPQLHVMGTIATTPMIMRWQNLDGH</sequence>
<reference evidence="1 2" key="1">
    <citation type="journal article" date="2015" name="Genome Announc.">
        <title>Expanding the biotechnology potential of lactobacilli through comparative genomics of 213 strains and associated genera.</title>
        <authorList>
            <person name="Sun Z."/>
            <person name="Harris H.M."/>
            <person name="McCann A."/>
            <person name="Guo C."/>
            <person name="Argimon S."/>
            <person name="Zhang W."/>
            <person name="Yang X."/>
            <person name="Jeffery I.B."/>
            <person name="Cooney J.C."/>
            <person name="Kagawa T.F."/>
            <person name="Liu W."/>
            <person name="Song Y."/>
            <person name="Salvetti E."/>
            <person name="Wrobel A."/>
            <person name="Rasinkangas P."/>
            <person name="Parkhill J."/>
            <person name="Rea M.C."/>
            <person name="O'Sullivan O."/>
            <person name="Ritari J."/>
            <person name="Douillard F.P."/>
            <person name="Paul Ross R."/>
            <person name="Yang R."/>
            <person name="Briner A.E."/>
            <person name="Felis G.E."/>
            <person name="de Vos W.M."/>
            <person name="Barrangou R."/>
            <person name="Klaenhammer T.R."/>
            <person name="Caufield P.W."/>
            <person name="Cui Y."/>
            <person name="Zhang H."/>
            <person name="O'Toole P.W."/>
        </authorList>
    </citation>
    <scope>NUCLEOTIDE SEQUENCE [LARGE SCALE GENOMIC DNA]</scope>
    <source>
        <strain evidence="1 2">DSM 22696</strain>
    </source>
</reference>
<protein>
    <recommendedName>
        <fullName evidence="3">N-acetyltransferase</fullName>
    </recommendedName>
</protein>
<accession>A0A0R2LG62</accession>
<dbReference type="PATRIC" id="fig|348151.3.peg.930"/>
<dbReference type="STRING" id="348151.IV55_GL000905"/>
<dbReference type="EMBL" id="JQCB01000002">
    <property type="protein sequence ID" value="KRN97028.1"/>
    <property type="molecule type" value="Genomic_DNA"/>
</dbReference>
<evidence type="ECO:0000313" key="2">
    <source>
        <dbReference type="Proteomes" id="UP000051139"/>
    </source>
</evidence>
<dbReference type="Proteomes" id="UP000051139">
    <property type="component" value="Unassembled WGS sequence"/>
</dbReference>
<evidence type="ECO:0000313" key="1">
    <source>
        <dbReference type="EMBL" id="KRN97028.1"/>
    </source>
</evidence>
<dbReference type="AlphaFoldDB" id="A0A0R2LG62"/>
<organism evidence="1 2">
    <name type="scientific">Furfurilactobacillus siliginis</name>
    <dbReference type="NCBI Taxonomy" id="348151"/>
    <lineage>
        <taxon>Bacteria</taxon>
        <taxon>Bacillati</taxon>
        <taxon>Bacillota</taxon>
        <taxon>Bacilli</taxon>
        <taxon>Lactobacillales</taxon>
        <taxon>Lactobacillaceae</taxon>
        <taxon>Furfurilactobacillus</taxon>
    </lineage>
</organism>
<comment type="caution">
    <text evidence="1">The sequence shown here is derived from an EMBL/GenBank/DDBJ whole genome shotgun (WGS) entry which is preliminary data.</text>
</comment>
<proteinExistence type="predicted"/>